<evidence type="ECO:0000313" key="3">
    <source>
        <dbReference type="EMBL" id="SUE33137.1"/>
    </source>
</evidence>
<feature type="signal peptide" evidence="1">
    <location>
        <begin position="1"/>
        <end position="19"/>
    </location>
</feature>
<feature type="domain" description="DUF4384" evidence="2">
    <location>
        <begin position="138"/>
        <end position="203"/>
    </location>
</feature>
<evidence type="ECO:0000256" key="1">
    <source>
        <dbReference type="SAM" id="SignalP"/>
    </source>
</evidence>
<keyword evidence="4" id="KW-1185">Reference proteome</keyword>
<gene>
    <name evidence="3" type="ORF">NCTC11190_00334</name>
</gene>
<evidence type="ECO:0000313" key="4">
    <source>
        <dbReference type="Proteomes" id="UP000255233"/>
    </source>
</evidence>
<dbReference type="Pfam" id="PF14326">
    <property type="entry name" value="DUF4384"/>
    <property type="match status" value="1"/>
</dbReference>
<evidence type="ECO:0000259" key="2">
    <source>
        <dbReference type="Pfam" id="PF14326"/>
    </source>
</evidence>
<dbReference type="STRING" id="880526.GCA_000427365_01108"/>
<dbReference type="InterPro" id="IPR025493">
    <property type="entry name" value="DUF4384"/>
</dbReference>
<protein>
    <recommendedName>
        <fullName evidence="2">DUF4384 domain-containing protein</fullName>
    </recommendedName>
</protein>
<dbReference type="EMBL" id="UGVL01000001">
    <property type="protein sequence ID" value="SUE33137.1"/>
    <property type="molecule type" value="Genomic_DNA"/>
</dbReference>
<accession>A0A379MQL8</accession>
<dbReference type="OrthoDB" id="1043722at2"/>
<sequence length="259" mass="28255">MAKLLLLLILLVFSVSAGAQIIETLGEARVPVVHITPEQARTRAIRQAKEEALQRAVGEEVLTSESVLTGGGEQRLSSLSSVESRGGIVSVEMLEDRLVTTGSMPTYCVRLRAVVQPYTTRADPSFGVAVTGVRGVGYRSGEPLGFALTPTDGCYLNIFLFDDSGGGARLYPNAYEPERFFSGGETVTFPTNRAIQYTLELGQLQAAEEVNTLVVVQTRRRVTYTSPKVDYESVSEWVSRLEPAVRQIVTVPVRIVSDR</sequence>
<dbReference type="AlphaFoldDB" id="A0A379MQL8"/>
<name>A0A379MQL8_9BACT</name>
<proteinExistence type="predicted"/>
<dbReference type="RefSeq" id="WP_027290839.1">
    <property type="nucleotide sequence ID" value="NZ_CALVFX010000017.1"/>
</dbReference>
<organism evidence="3 4">
    <name type="scientific">Rikenella microfusus</name>
    <dbReference type="NCBI Taxonomy" id="28139"/>
    <lineage>
        <taxon>Bacteria</taxon>
        <taxon>Pseudomonadati</taxon>
        <taxon>Bacteroidota</taxon>
        <taxon>Bacteroidia</taxon>
        <taxon>Bacteroidales</taxon>
        <taxon>Rikenellaceae</taxon>
        <taxon>Rikenella</taxon>
    </lineage>
</organism>
<reference evidence="3 4" key="1">
    <citation type="submission" date="2018-06" db="EMBL/GenBank/DDBJ databases">
        <authorList>
            <consortium name="Pathogen Informatics"/>
            <person name="Doyle S."/>
        </authorList>
    </citation>
    <scope>NUCLEOTIDE SEQUENCE [LARGE SCALE GENOMIC DNA]</scope>
    <source>
        <strain evidence="3 4">NCTC11190</strain>
    </source>
</reference>
<keyword evidence="1" id="KW-0732">Signal</keyword>
<dbReference type="Proteomes" id="UP000255233">
    <property type="component" value="Unassembled WGS sequence"/>
</dbReference>
<feature type="chain" id="PRO_5017020171" description="DUF4384 domain-containing protein" evidence="1">
    <location>
        <begin position="20"/>
        <end position="259"/>
    </location>
</feature>